<evidence type="ECO:0000313" key="2">
    <source>
        <dbReference type="EMBL" id="CAB4551177.1"/>
    </source>
</evidence>
<proteinExistence type="inferred from homology"/>
<evidence type="ECO:0000256" key="1">
    <source>
        <dbReference type="ARBA" id="ARBA00010759"/>
    </source>
</evidence>
<dbReference type="GO" id="GO:0042586">
    <property type="term" value="F:peptide deformylase activity"/>
    <property type="evidence" value="ECO:0007669"/>
    <property type="project" value="InterPro"/>
</dbReference>
<dbReference type="EMBL" id="CAFBMG010000182">
    <property type="protein sequence ID" value="CAB4915802.1"/>
    <property type="molecule type" value="Genomic_DNA"/>
</dbReference>
<dbReference type="PIRSF" id="PIRSF004749">
    <property type="entry name" value="Pep_def"/>
    <property type="match status" value="1"/>
</dbReference>
<sequence>MASPYAIRILGDPVLRQRASDVTDIDGRLAALCQDMYLTMYEAQGAGLAAPQVGIQKRFMVYDLGAGDGPQVLINPVITESAGECEFYEGCLSLPGLRFDILRPSSVNVTGLNLEEQEVEFEADDFLGRLMQHELDHLNGVLLIDHLDEDQQRAAKKSLRKLSMGSSAAVDGIDAELGLSSRPKFGLFRSR</sequence>
<dbReference type="InterPro" id="IPR023635">
    <property type="entry name" value="Peptide_deformylase"/>
</dbReference>
<dbReference type="EMBL" id="CAEZYU010000051">
    <property type="protein sequence ID" value="CAB4743624.1"/>
    <property type="molecule type" value="Genomic_DNA"/>
</dbReference>
<dbReference type="NCBIfam" id="NF001159">
    <property type="entry name" value="PRK00150.1-3"/>
    <property type="match status" value="1"/>
</dbReference>
<dbReference type="NCBIfam" id="TIGR00079">
    <property type="entry name" value="pept_deformyl"/>
    <property type="match status" value="1"/>
</dbReference>
<organism evidence="2">
    <name type="scientific">freshwater metagenome</name>
    <dbReference type="NCBI Taxonomy" id="449393"/>
    <lineage>
        <taxon>unclassified sequences</taxon>
        <taxon>metagenomes</taxon>
        <taxon>ecological metagenomes</taxon>
    </lineage>
</organism>
<gene>
    <name evidence="2" type="ORF">UFOPK1358_01636</name>
    <name evidence="3" type="ORF">UFOPK2766_01213</name>
    <name evidence="4" type="ORF">UFOPK3519_01684</name>
</gene>
<dbReference type="Pfam" id="PF01327">
    <property type="entry name" value="Pep_deformylase"/>
    <property type="match status" value="1"/>
</dbReference>
<evidence type="ECO:0000313" key="3">
    <source>
        <dbReference type="EMBL" id="CAB4743624.1"/>
    </source>
</evidence>
<dbReference type="CDD" id="cd00487">
    <property type="entry name" value="Pep_deformylase"/>
    <property type="match status" value="1"/>
</dbReference>
<dbReference type="PRINTS" id="PR01576">
    <property type="entry name" value="PDEFORMYLASE"/>
</dbReference>
<dbReference type="InterPro" id="IPR036821">
    <property type="entry name" value="Peptide_deformylase_sf"/>
</dbReference>
<dbReference type="HAMAP" id="MF_00163">
    <property type="entry name" value="Pep_deformylase"/>
    <property type="match status" value="1"/>
</dbReference>
<dbReference type="EMBL" id="CAEZSF010000198">
    <property type="protein sequence ID" value="CAB4551177.1"/>
    <property type="molecule type" value="Genomic_DNA"/>
</dbReference>
<dbReference type="SUPFAM" id="SSF56420">
    <property type="entry name" value="Peptide deformylase"/>
    <property type="match status" value="1"/>
</dbReference>
<protein>
    <submittedName>
        <fullName evidence="2">Unannotated protein</fullName>
    </submittedName>
</protein>
<dbReference type="PANTHER" id="PTHR10458">
    <property type="entry name" value="PEPTIDE DEFORMYLASE"/>
    <property type="match status" value="1"/>
</dbReference>
<name>A0A6J6CIC3_9ZZZZ</name>
<comment type="similarity">
    <text evidence="1">Belongs to the polypeptide deformylase family.</text>
</comment>
<dbReference type="Gene3D" id="3.90.45.10">
    <property type="entry name" value="Peptide deformylase"/>
    <property type="match status" value="1"/>
</dbReference>
<dbReference type="AlphaFoldDB" id="A0A6J6CIC3"/>
<evidence type="ECO:0000313" key="4">
    <source>
        <dbReference type="EMBL" id="CAB4915802.1"/>
    </source>
</evidence>
<dbReference type="PANTHER" id="PTHR10458:SF22">
    <property type="entry name" value="PEPTIDE DEFORMYLASE"/>
    <property type="match status" value="1"/>
</dbReference>
<reference evidence="2" key="1">
    <citation type="submission" date="2020-05" db="EMBL/GenBank/DDBJ databases">
        <authorList>
            <person name="Chiriac C."/>
            <person name="Salcher M."/>
            <person name="Ghai R."/>
            <person name="Kavagutti S V."/>
        </authorList>
    </citation>
    <scope>NUCLEOTIDE SEQUENCE</scope>
</reference>
<accession>A0A6J6CIC3</accession>